<dbReference type="PANTHER" id="PTHR23076">
    <property type="entry name" value="METALLOPROTEASE M41 FTSH"/>
    <property type="match status" value="1"/>
</dbReference>
<dbReference type="PANTHER" id="PTHR23076:SF97">
    <property type="entry name" value="ATP-DEPENDENT ZINC METALLOPROTEASE YME1L1"/>
    <property type="match status" value="1"/>
</dbReference>
<sequence>MSDWLKKLIEKIKNSELYKKIEKKLQEVAPATQNIPTKQKVMMGIMLLLIIEMSIFLFSSLANINKEETELQKISKNLEEVKYFESNNSALGDLLGADKVYFIVDNELKVDVIFQEGNLSKEIKNLPIYSITRSIEKELIKANINYQWIEKENVASGFVILTFISDHALDLIFIGLILFLLKSSGMMMLGGGDKFKVYKPKEIKGSMDDIIGYEDIKEEIQHLVDMLKNIALYSKYGIEDIFNIMFSGVQGTGKTTMAVQIAKKLEVPILVTTGNIETGFVGGGANIVKKIYARANELAVENKFQTCIVFIDEAQNLLMKRGQSREKWADDTPNELLTHLEGVKTMNDVRIITIVASNFDESNMQLDEAMAARFKKKIHFRLPNEEEREALLKHFMKPVENKEENIDLMKLSKAFSQTSPRTLQTIVQEASLLAIVNSEKVNQEHLMKAFEVVMIGQSNRKTTKNKEKERHIISIHEIGHFLVNFNQTLKENDFDMKKTEEQMKVIKISSESISRANALGYVLSESDDMLLHSIAELEKEVRILYGGVASEELIFGRRNITTGSANDIEKITHILNHLFIETSAYSEAKLKLDNIDFLKEEAYKKMEEKARLLYAETLELLEADKALIEYLATELIERWVLSKEEIFEEIQKYKEKN</sequence>
<dbReference type="EMBL" id="CACVAZ010000073">
    <property type="protein sequence ID" value="CAA6812172.1"/>
    <property type="molecule type" value="Genomic_DNA"/>
</dbReference>
<proteinExistence type="predicted"/>
<feature type="domain" description="AAA+ ATPase" evidence="2">
    <location>
        <begin position="240"/>
        <end position="384"/>
    </location>
</feature>
<keyword evidence="3" id="KW-0131">Cell cycle</keyword>
<dbReference type="Pfam" id="PF01434">
    <property type="entry name" value="Peptidase_M41"/>
    <property type="match status" value="1"/>
</dbReference>
<dbReference type="GO" id="GO:0006508">
    <property type="term" value="P:proteolysis"/>
    <property type="evidence" value="ECO:0007669"/>
    <property type="project" value="InterPro"/>
</dbReference>
<evidence type="ECO:0000256" key="1">
    <source>
        <dbReference type="SAM" id="Phobius"/>
    </source>
</evidence>
<keyword evidence="3" id="KW-0132">Cell division</keyword>
<dbReference type="InterPro" id="IPR000642">
    <property type="entry name" value="Peptidase_M41"/>
</dbReference>
<dbReference type="InterPro" id="IPR027417">
    <property type="entry name" value="P-loop_NTPase"/>
</dbReference>
<evidence type="ECO:0000313" key="3">
    <source>
        <dbReference type="EMBL" id="CAA6812172.1"/>
    </source>
</evidence>
<dbReference type="Pfam" id="PF00004">
    <property type="entry name" value="AAA"/>
    <property type="match status" value="1"/>
</dbReference>
<dbReference type="GO" id="GO:0051301">
    <property type="term" value="P:cell division"/>
    <property type="evidence" value="ECO:0007669"/>
    <property type="project" value="UniProtKB-KW"/>
</dbReference>
<gene>
    <name evidence="3" type="ORF">HELGO_WM15444</name>
</gene>
<dbReference type="InterPro" id="IPR037219">
    <property type="entry name" value="Peptidase_M41-like"/>
</dbReference>
<keyword evidence="1" id="KW-1133">Transmembrane helix</keyword>
<dbReference type="GO" id="GO:0004222">
    <property type="term" value="F:metalloendopeptidase activity"/>
    <property type="evidence" value="ECO:0007669"/>
    <property type="project" value="InterPro"/>
</dbReference>
<dbReference type="SMART" id="SM00382">
    <property type="entry name" value="AAA"/>
    <property type="match status" value="1"/>
</dbReference>
<keyword evidence="1" id="KW-0812">Transmembrane</keyword>
<keyword evidence="1" id="KW-0472">Membrane</keyword>
<dbReference type="GO" id="GO:0005524">
    <property type="term" value="F:ATP binding"/>
    <property type="evidence" value="ECO:0007669"/>
    <property type="project" value="InterPro"/>
</dbReference>
<dbReference type="Gene3D" id="1.10.8.60">
    <property type="match status" value="1"/>
</dbReference>
<organism evidence="3">
    <name type="scientific">uncultured Sulfurovum sp</name>
    <dbReference type="NCBI Taxonomy" id="269237"/>
    <lineage>
        <taxon>Bacteria</taxon>
        <taxon>Pseudomonadati</taxon>
        <taxon>Campylobacterota</taxon>
        <taxon>Epsilonproteobacteria</taxon>
        <taxon>Campylobacterales</taxon>
        <taxon>Sulfurovaceae</taxon>
        <taxon>Sulfurovum</taxon>
        <taxon>environmental samples</taxon>
    </lineage>
</organism>
<dbReference type="SUPFAM" id="SSF52540">
    <property type="entry name" value="P-loop containing nucleoside triphosphate hydrolases"/>
    <property type="match status" value="1"/>
</dbReference>
<dbReference type="AlphaFoldDB" id="A0A6S6T0Q9"/>
<protein>
    <submittedName>
        <fullName evidence="3">Cell division protein FtsH</fullName>
    </submittedName>
</protein>
<dbReference type="InterPro" id="IPR003959">
    <property type="entry name" value="ATPase_AAA_core"/>
</dbReference>
<feature type="transmembrane region" description="Helical" evidence="1">
    <location>
        <begin position="41"/>
        <end position="62"/>
    </location>
</feature>
<reference evidence="3" key="1">
    <citation type="submission" date="2020-01" db="EMBL/GenBank/DDBJ databases">
        <authorList>
            <person name="Meier V. D."/>
            <person name="Meier V D."/>
        </authorList>
    </citation>
    <scope>NUCLEOTIDE SEQUENCE</scope>
    <source>
        <strain evidence="3">HLG_WM_MAG_02</strain>
    </source>
</reference>
<dbReference type="GO" id="GO:0016887">
    <property type="term" value="F:ATP hydrolysis activity"/>
    <property type="evidence" value="ECO:0007669"/>
    <property type="project" value="InterPro"/>
</dbReference>
<feature type="transmembrane region" description="Helical" evidence="1">
    <location>
        <begin position="158"/>
        <end position="181"/>
    </location>
</feature>
<dbReference type="InterPro" id="IPR003593">
    <property type="entry name" value="AAA+_ATPase"/>
</dbReference>
<evidence type="ECO:0000259" key="2">
    <source>
        <dbReference type="SMART" id="SM00382"/>
    </source>
</evidence>
<dbReference type="Gene3D" id="3.40.50.300">
    <property type="entry name" value="P-loop containing nucleotide triphosphate hydrolases"/>
    <property type="match status" value="1"/>
</dbReference>
<dbReference type="SUPFAM" id="SSF140990">
    <property type="entry name" value="FtsH protease domain-like"/>
    <property type="match status" value="1"/>
</dbReference>
<accession>A0A6S6T0Q9</accession>
<dbReference type="GO" id="GO:0004176">
    <property type="term" value="F:ATP-dependent peptidase activity"/>
    <property type="evidence" value="ECO:0007669"/>
    <property type="project" value="InterPro"/>
</dbReference>
<name>A0A6S6T0Q9_9BACT</name>
<dbReference type="Gene3D" id="1.20.58.760">
    <property type="entry name" value="Peptidase M41"/>
    <property type="match status" value="1"/>
</dbReference>